<dbReference type="RefSeq" id="WP_008039720.1">
    <property type="nucleotide sequence ID" value="NZ_JH725147.1"/>
</dbReference>
<dbReference type="Pfam" id="PF13177">
    <property type="entry name" value="DNA_pol3_delta2"/>
    <property type="match status" value="1"/>
</dbReference>
<dbReference type="PANTHER" id="PTHR11669:SF8">
    <property type="entry name" value="DNA POLYMERASE III SUBUNIT DELTA"/>
    <property type="match status" value="1"/>
</dbReference>
<dbReference type="NCBIfam" id="NF006586">
    <property type="entry name" value="PRK09112.1"/>
    <property type="match status" value="1"/>
</dbReference>
<dbReference type="EMBL" id="AIMB01000008">
    <property type="protein sequence ID" value="EJF88837.1"/>
    <property type="molecule type" value="Genomic_DNA"/>
</dbReference>
<dbReference type="PANTHER" id="PTHR11669">
    <property type="entry name" value="REPLICATION FACTOR C / DNA POLYMERASE III GAMMA-TAU SUBUNIT"/>
    <property type="match status" value="1"/>
</dbReference>
<dbReference type="InterPro" id="IPR003593">
    <property type="entry name" value="AAA+_ATPase"/>
</dbReference>
<accession>J1JV37</accession>
<dbReference type="NCBIfam" id="TIGR00678">
    <property type="entry name" value="holB"/>
    <property type="match status" value="1"/>
</dbReference>
<feature type="domain" description="AAA+ ATPase" evidence="1">
    <location>
        <begin position="43"/>
        <end position="194"/>
    </location>
</feature>
<name>J1JV37_9HYPH</name>
<dbReference type="GO" id="GO:0008408">
    <property type="term" value="F:3'-5' exonuclease activity"/>
    <property type="evidence" value="ECO:0007669"/>
    <property type="project" value="InterPro"/>
</dbReference>
<proteinExistence type="predicted"/>
<keyword evidence="3" id="KW-1185">Reference proteome</keyword>
<dbReference type="STRING" id="1094558.ME5_01388"/>
<gene>
    <name evidence="2" type="ORF">ME5_01388</name>
</gene>
<dbReference type="HOGENOM" id="CLU_006229_4_4_5"/>
<comment type="caution">
    <text evidence="2">The sequence shown here is derived from an EMBL/GenBank/DDBJ whole genome shotgun (WGS) entry which is preliminary data.</text>
</comment>
<dbReference type="eggNOG" id="COG0470">
    <property type="taxonomic scope" value="Bacteria"/>
</dbReference>
<dbReference type="OrthoDB" id="9811073at2"/>
<dbReference type="CDD" id="cd00009">
    <property type="entry name" value="AAA"/>
    <property type="match status" value="1"/>
</dbReference>
<dbReference type="PATRIC" id="fig|1094558.3.peg.1490"/>
<dbReference type="InterPro" id="IPR050238">
    <property type="entry name" value="DNA_Rep/Repair_Clamp_Loader"/>
</dbReference>
<dbReference type="Proteomes" id="UP000008952">
    <property type="component" value="Unassembled WGS sequence"/>
</dbReference>
<dbReference type="InterPro" id="IPR004622">
    <property type="entry name" value="DNA_pol_HolB"/>
</dbReference>
<evidence type="ECO:0000259" key="1">
    <source>
        <dbReference type="SMART" id="SM00382"/>
    </source>
</evidence>
<protein>
    <submittedName>
        <fullName evidence="2">DNA polymerase III, delta' subunit</fullName>
    </submittedName>
</protein>
<dbReference type="SMART" id="SM00382">
    <property type="entry name" value="AAA"/>
    <property type="match status" value="1"/>
</dbReference>
<evidence type="ECO:0000313" key="2">
    <source>
        <dbReference type="EMBL" id="EJF88837.1"/>
    </source>
</evidence>
<evidence type="ECO:0000313" key="3">
    <source>
        <dbReference type="Proteomes" id="UP000008952"/>
    </source>
</evidence>
<dbReference type="InterPro" id="IPR027417">
    <property type="entry name" value="P-loop_NTPase"/>
</dbReference>
<dbReference type="NCBIfam" id="NF005677">
    <property type="entry name" value="PRK07471.1"/>
    <property type="match status" value="1"/>
</dbReference>
<dbReference type="GO" id="GO:0003887">
    <property type="term" value="F:DNA-directed DNA polymerase activity"/>
    <property type="evidence" value="ECO:0007669"/>
    <property type="project" value="InterPro"/>
</dbReference>
<sequence length="345" mass="39375">MLIDSPKHYDDIDGVIPPEQNSHVFGHDDVKNFLSNMLQKNQLHHALLFEGPQGVGKATLAFQLAWNMIANGQTNFQKPDVHSSVFRQMAQGSYPNLIHISRRFDSKTEKFKNGISVEDIRDIHHHLHRTSHDGAWRIVIVDSADDMNRNAANAILKILEEPPKKTLFILISHYPGRLLPTIRSRCHAIRFHPLKDEALLSSLEHLGFDVSIPDLLHNIIDHSQGSVRKAALMLCMGSGDIIHALQEILDKEKFDAIKAQHLGQVLAAREATLQYEQFCNAVLSYIFKKANALIEINEMAKANLYAHHWAQLEDEIKRTRSFNLDKKQFIINLLFKLHELKKVHS</sequence>
<reference evidence="2 3" key="1">
    <citation type="submission" date="2012-03" db="EMBL/GenBank/DDBJ databases">
        <title>The Genome Sequence of Bartonella tamiae Th239.</title>
        <authorList>
            <consortium name="The Broad Institute Genome Sequencing Platform"/>
            <consortium name="The Broad Institute Genome Sequencing Center for Infectious Disease"/>
            <person name="Feldgarden M."/>
            <person name="Kirby J."/>
            <person name="Kosoy M."/>
            <person name="Birtles R."/>
            <person name="Probert W.S."/>
            <person name="Chiaraviglio L."/>
            <person name="Young S.K."/>
            <person name="Zeng Q."/>
            <person name="Gargeya S."/>
            <person name="Fitzgerald M."/>
            <person name="Haas B."/>
            <person name="Abouelleil A."/>
            <person name="Alvarado L."/>
            <person name="Arachchi H.M."/>
            <person name="Berlin A."/>
            <person name="Chapman S.B."/>
            <person name="Gearin G."/>
            <person name="Goldberg J."/>
            <person name="Griggs A."/>
            <person name="Gujja S."/>
            <person name="Hansen M."/>
            <person name="Heiman D."/>
            <person name="Howarth C."/>
            <person name="Larimer J."/>
            <person name="Lui A."/>
            <person name="MacDonald P.J.P."/>
            <person name="McCowen C."/>
            <person name="Montmayeur A."/>
            <person name="Murphy C."/>
            <person name="Neiman D."/>
            <person name="Pearson M."/>
            <person name="Priest M."/>
            <person name="Roberts A."/>
            <person name="Saif S."/>
            <person name="Shea T."/>
            <person name="Sisk P."/>
            <person name="Stolte C."/>
            <person name="Sykes S."/>
            <person name="Wortman J."/>
            <person name="Nusbaum C."/>
            <person name="Birren B."/>
        </authorList>
    </citation>
    <scope>NUCLEOTIDE SEQUENCE [LARGE SCALE GENOMIC DNA]</scope>
    <source>
        <strain evidence="2 3">Th239</strain>
    </source>
</reference>
<dbReference type="SUPFAM" id="SSF52540">
    <property type="entry name" value="P-loop containing nucleoside triphosphate hydrolases"/>
    <property type="match status" value="1"/>
</dbReference>
<dbReference type="Gene3D" id="3.40.50.300">
    <property type="entry name" value="P-loop containing nucleotide triphosphate hydrolases"/>
    <property type="match status" value="1"/>
</dbReference>
<organism evidence="2 3">
    <name type="scientific">Bartonella tamiae Th239</name>
    <dbReference type="NCBI Taxonomy" id="1094558"/>
    <lineage>
        <taxon>Bacteria</taxon>
        <taxon>Pseudomonadati</taxon>
        <taxon>Pseudomonadota</taxon>
        <taxon>Alphaproteobacteria</taxon>
        <taxon>Hyphomicrobiales</taxon>
        <taxon>Bartonellaceae</taxon>
        <taxon>Bartonella</taxon>
    </lineage>
</organism>
<dbReference type="GO" id="GO:0009360">
    <property type="term" value="C:DNA polymerase III complex"/>
    <property type="evidence" value="ECO:0007669"/>
    <property type="project" value="TreeGrafter"/>
</dbReference>
<dbReference type="GO" id="GO:0006261">
    <property type="term" value="P:DNA-templated DNA replication"/>
    <property type="evidence" value="ECO:0007669"/>
    <property type="project" value="TreeGrafter"/>
</dbReference>
<dbReference type="AlphaFoldDB" id="J1JV37"/>